<dbReference type="PANTHER" id="PTHR19446">
    <property type="entry name" value="REVERSE TRANSCRIPTASES"/>
    <property type="match status" value="1"/>
</dbReference>
<evidence type="ECO:0000313" key="2">
    <source>
        <dbReference type="EMBL" id="GBP55426.1"/>
    </source>
</evidence>
<dbReference type="GO" id="GO:0003964">
    <property type="term" value="F:RNA-directed DNA polymerase activity"/>
    <property type="evidence" value="ECO:0007669"/>
    <property type="project" value="UniProtKB-KW"/>
</dbReference>
<keyword evidence="2" id="KW-0695">RNA-directed DNA polymerase</keyword>
<name>A0A4C1WV66_EUMVA</name>
<evidence type="ECO:0000259" key="1">
    <source>
        <dbReference type="PROSITE" id="PS50878"/>
    </source>
</evidence>
<dbReference type="SUPFAM" id="SSF56672">
    <property type="entry name" value="DNA/RNA polymerases"/>
    <property type="match status" value="1"/>
</dbReference>
<dbReference type="AlphaFoldDB" id="A0A4C1WV66"/>
<reference evidence="2 3" key="1">
    <citation type="journal article" date="2019" name="Commun. Biol.">
        <title>The bagworm genome reveals a unique fibroin gene that provides high tensile strength.</title>
        <authorList>
            <person name="Kono N."/>
            <person name="Nakamura H."/>
            <person name="Ohtoshi R."/>
            <person name="Tomita M."/>
            <person name="Numata K."/>
            <person name="Arakawa K."/>
        </authorList>
    </citation>
    <scope>NUCLEOTIDE SEQUENCE [LARGE SCALE GENOMIC DNA]</scope>
</reference>
<keyword evidence="2" id="KW-0548">Nucleotidyltransferase</keyword>
<dbReference type="Proteomes" id="UP000299102">
    <property type="component" value="Unassembled WGS sequence"/>
</dbReference>
<proteinExistence type="predicted"/>
<comment type="caution">
    <text evidence="2">The sequence shown here is derived from an EMBL/GenBank/DDBJ whole genome shotgun (WGS) entry which is preliminary data.</text>
</comment>
<dbReference type="PROSITE" id="PS50878">
    <property type="entry name" value="RT_POL"/>
    <property type="match status" value="1"/>
</dbReference>
<protein>
    <submittedName>
        <fullName evidence="2">Probable RNA-directed DNA polymerase from transposon BS</fullName>
    </submittedName>
</protein>
<keyword evidence="2" id="KW-0808">Transferase</keyword>
<dbReference type="STRING" id="151549.A0A4C1WV66"/>
<organism evidence="2 3">
    <name type="scientific">Eumeta variegata</name>
    <name type="common">Bagworm moth</name>
    <name type="synonym">Eumeta japonica</name>
    <dbReference type="NCBI Taxonomy" id="151549"/>
    <lineage>
        <taxon>Eukaryota</taxon>
        <taxon>Metazoa</taxon>
        <taxon>Ecdysozoa</taxon>
        <taxon>Arthropoda</taxon>
        <taxon>Hexapoda</taxon>
        <taxon>Insecta</taxon>
        <taxon>Pterygota</taxon>
        <taxon>Neoptera</taxon>
        <taxon>Endopterygota</taxon>
        <taxon>Lepidoptera</taxon>
        <taxon>Glossata</taxon>
        <taxon>Ditrysia</taxon>
        <taxon>Tineoidea</taxon>
        <taxon>Psychidae</taxon>
        <taxon>Oiketicinae</taxon>
        <taxon>Eumeta</taxon>
    </lineage>
</organism>
<dbReference type="OrthoDB" id="10065625at2759"/>
<dbReference type="InterPro" id="IPR000477">
    <property type="entry name" value="RT_dom"/>
</dbReference>
<feature type="domain" description="Reverse transcriptase" evidence="1">
    <location>
        <begin position="20"/>
        <end position="195"/>
    </location>
</feature>
<dbReference type="EMBL" id="BGZK01000668">
    <property type="protein sequence ID" value="GBP55426.1"/>
    <property type="molecule type" value="Genomic_DNA"/>
</dbReference>
<gene>
    <name evidence="2" type="primary">RTase</name>
    <name evidence="2" type="ORF">EVAR_34227_1</name>
</gene>
<accession>A0A4C1WV66</accession>
<dbReference type="Pfam" id="PF00078">
    <property type="entry name" value="RVT_1"/>
    <property type="match status" value="1"/>
</dbReference>
<keyword evidence="3" id="KW-1185">Reference proteome</keyword>
<dbReference type="InterPro" id="IPR043502">
    <property type="entry name" value="DNA/RNA_pol_sf"/>
</dbReference>
<sequence>MFNNNAFHCYRIQNVIIPSPAYQRAASGMALAIAAGQEDPRNLSNLRPITLLSHVAKTFEHALLKRLSPFLSPRKEQYEFPTGHSTTLQLIRVLHYLASELNCGRYTVPVFLDMEKAFNRVWHDALQKLLKTQLSPISTKIIASFLCDRSFCVAAEEALSAPPRSIRAVVPQGSCLSPSLFAAFTDDVFTLQGQP</sequence>
<evidence type="ECO:0000313" key="3">
    <source>
        <dbReference type="Proteomes" id="UP000299102"/>
    </source>
</evidence>